<evidence type="ECO:0000256" key="4">
    <source>
        <dbReference type="ARBA" id="ARBA00022723"/>
    </source>
</evidence>
<evidence type="ECO:0000256" key="2">
    <source>
        <dbReference type="ARBA" id="ARBA00022432"/>
    </source>
</evidence>
<keyword evidence="5" id="KW-0408">Iron</keyword>
<dbReference type="EMBL" id="CALTRL010001496">
    <property type="protein sequence ID" value="CAH7672762.1"/>
    <property type="molecule type" value="Genomic_DNA"/>
</dbReference>
<protein>
    <recommendedName>
        <fullName evidence="8">Serine dehydratase beta chain domain-containing protein</fullName>
    </recommendedName>
</protein>
<evidence type="ECO:0000313" key="10">
    <source>
        <dbReference type="Proteomes" id="UP001153365"/>
    </source>
</evidence>
<proteinExistence type="predicted"/>
<dbReference type="InterPro" id="IPR005131">
    <property type="entry name" value="Ser_deHydtase_bsu"/>
</dbReference>
<keyword evidence="6" id="KW-0411">Iron-sulfur</keyword>
<dbReference type="GO" id="GO:0046872">
    <property type="term" value="F:metal ion binding"/>
    <property type="evidence" value="ECO:0007669"/>
    <property type="project" value="UniProtKB-KW"/>
</dbReference>
<dbReference type="InterPro" id="IPR029009">
    <property type="entry name" value="ASB_dom_sf"/>
</dbReference>
<evidence type="ECO:0000313" key="9">
    <source>
        <dbReference type="EMBL" id="CAH7672762.1"/>
    </source>
</evidence>
<keyword evidence="2" id="KW-0312">Gluconeogenesis</keyword>
<accession>A0AAV0AV19</accession>
<dbReference type="InterPro" id="IPR051318">
    <property type="entry name" value="Fe-S_L-Ser"/>
</dbReference>
<gene>
    <name evidence="9" type="ORF">PPACK8108_LOCUS7594</name>
</gene>
<evidence type="ECO:0000256" key="5">
    <source>
        <dbReference type="ARBA" id="ARBA00023004"/>
    </source>
</evidence>
<dbReference type="Proteomes" id="UP001153365">
    <property type="component" value="Unassembled WGS sequence"/>
</dbReference>
<dbReference type="GO" id="GO:0003941">
    <property type="term" value="F:L-serine ammonia-lyase activity"/>
    <property type="evidence" value="ECO:0007669"/>
    <property type="project" value="InterPro"/>
</dbReference>
<dbReference type="PANTHER" id="PTHR30182:SF1">
    <property type="entry name" value="L-SERINE DEHYDRATASE 1"/>
    <property type="match status" value="1"/>
</dbReference>
<feature type="domain" description="Serine dehydratase beta chain" evidence="8">
    <location>
        <begin position="16"/>
        <end position="99"/>
    </location>
</feature>
<keyword evidence="3" id="KW-0004">4Fe-4S</keyword>
<name>A0AAV0AV19_PHAPC</name>
<evidence type="ECO:0000256" key="1">
    <source>
        <dbReference type="ARBA" id="ARBA00001966"/>
    </source>
</evidence>
<keyword evidence="4" id="KW-0479">Metal-binding</keyword>
<reference evidence="9" key="1">
    <citation type="submission" date="2022-06" db="EMBL/GenBank/DDBJ databases">
        <authorList>
            <consortium name="SYNGENTA / RWTH Aachen University"/>
        </authorList>
    </citation>
    <scope>NUCLEOTIDE SEQUENCE</scope>
</reference>
<dbReference type="GO" id="GO:0051539">
    <property type="term" value="F:4 iron, 4 sulfur cluster binding"/>
    <property type="evidence" value="ECO:0007669"/>
    <property type="project" value="UniProtKB-KW"/>
</dbReference>
<evidence type="ECO:0000256" key="6">
    <source>
        <dbReference type="ARBA" id="ARBA00023014"/>
    </source>
</evidence>
<dbReference type="GO" id="GO:0006094">
    <property type="term" value="P:gluconeogenesis"/>
    <property type="evidence" value="ECO:0007669"/>
    <property type="project" value="UniProtKB-KW"/>
</dbReference>
<dbReference type="Pfam" id="PF03315">
    <property type="entry name" value="SDH_beta"/>
    <property type="match status" value="1"/>
</dbReference>
<evidence type="ECO:0000256" key="7">
    <source>
        <dbReference type="ARBA" id="ARBA00023239"/>
    </source>
</evidence>
<evidence type="ECO:0000256" key="3">
    <source>
        <dbReference type="ARBA" id="ARBA00022485"/>
    </source>
</evidence>
<dbReference type="SUPFAM" id="SSF143548">
    <property type="entry name" value="Serine metabolism enzymes domain"/>
    <property type="match status" value="1"/>
</dbReference>
<keyword evidence="10" id="KW-1185">Reference proteome</keyword>
<dbReference type="AlphaFoldDB" id="A0AAV0AV19"/>
<dbReference type="PANTHER" id="PTHR30182">
    <property type="entry name" value="L-SERINE DEHYDRATASE"/>
    <property type="match status" value="1"/>
</dbReference>
<keyword evidence="7" id="KW-0456">Lyase</keyword>
<comment type="caution">
    <text evidence="9">The sequence shown here is derived from an EMBL/GenBank/DDBJ whole genome shotgun (WGS) entry which is preliminary data.</text>
</comment>
<comment type="cofactor">
    <cofactor evidence="1">
        <name>[4Fe-4S] cluster</name>
        <dbReference type="ChEBI" id="CHEBI:49883"/>
    </cofactor>
</comment>
<sequence length="653" mass="72589">MRAAKFFASDLKRADGSLAATGQYFNFTKALIAGFEGHGCETVETHLIPRIYKSVVESKSINLEIELDKYGKRQSTFFDIEKDMVRLWDQVHPQHPNGTDSTKQQFFYISIDKIWLMSTFSTALQDLNKMLFSVHNEQGDLIVSNKYFSVGGGVVVNSDTHFLGKKLCYKQIDKKKASLKGLDPSDLPRGNSQGFLPLHDLYVQKLQEENNQPPLPFHNGDSLLELTRKHNIEMAGINSLTGDGYILTYPPISGGRPSASLDKICGTSLVDVGFPRLVCGTALSRTQNYLDLATDPQEIKQTSSSHFKCDNSQMTPKAQEKLSPILGPNPFVPDKIRARIMTALGELRDPIWSHFLKQSMESTYLYEGLAWDIKAAFKAFKNNLCISFDNKAFDSILSLMIKLQELLQNLIIKLLQDGSIPSRLALALLVAEAILVHRRNKPAFEIPNAQLTPKDSEENVVDVSDEKRNITDEPMVKEALGRQSIPIEWFTLLFSYGAFLLRMRAHCTYGLQGLKNSNGTNLFQMLVQVADGSLVNLTKTFPGNVGCSKSPKDHLNTIFIQATNMVAVSGFKPSDSNIFLISEILTSAVVLTASPLTALKTDKGNKQQLGYHETVTFVRPYVLGSLAQANQDAVVSEEPFDALMPHANCEDHA</sequence>
<organism evidence="9 10">
    <name type="scientific">Phakopsora pachyrhizi</name>
    <name type="common">Asian soybean rust disease fungus</name>
    <dbReference type="NCBI Taxonomy" id="170000"/>
    <lineage>
        <taxon>Eukaryota</taxon>
        <taxon>Fungi</taxon>
        <taxon>Dikarya</taxon>
        <taxon>Basidiomycota</taxon>
        <taxon>Pucciniomycotina</taxon>
        <taxon>Pucciniomycetes</taxon>
        <taxon>Pucciniales</taxon>
        <taxon>Phakopsoraceae</taxon>
        <taxon>Phakopsora</taxon>
    </lineage>
</organism>
<evidence type="ECO:0000259" key="8">
    <source>
        <dbReference type="Pfam" id="PF03315"/>
    </source>
</evidence>
<dbReference type="Gene3D" id="3.30.1330.90">
    <property type="entry name" value="D-3-phosphoglycerate dehydrogenase, domain 3"/>
    <property type="match status" value="1"/>
</dbReference>